<dbReference type="Pfam" id="PF02909">
    <property type="entry name" value="TetR_C_1"/>
    <property type="match status" value="1"/>
</dbReference>
<evidence type="ECO:0000313" key="7">
    <source>
        <dbReference type="Proteomes" id="UP000602198"/>
    </source>
</evidence>
<dbReference type="Gene3D" id="1.10.10.60">
    <property type="entry name" value="Homeodomain-like"/>
    <property type="match status" value="1"/>
</dbReference>
<dbReference type="SUPFAM" id="SSF46689">
    <property type="entry name" value="Homeodomain-like"/>
    <property type="match status" value="1"/>
</dbReference>
<keyword evidence="2 4" id="KW-0238">DNA-binding</keyword>
<accession>A0ABS1M0Z5</accession>
<sequence length="243" mass="27339">MHTPDRAPLPKTVELLWDRTGTGTRGPKRGLSLDQILDAATAIGDTEGYTALSMARVAKHLGFTTMSLYRYVDSKDTLVELLLDRVIGGPPELPADAGWRTALEAWAWGEYHAIRAHEWWLDIPMTSPPLGPNNMAWLETGMSAFAGIPIPEPVKLQLIVNVSLSVIGRMRFRRDTAKQSEEVDYQAILLQVVDPERFPAVHSAMAHRAFESEDIDWEKADFGFFLDRLLDGYEVFIARFSRE</sequence>
<evidence type="ECO:0000313" key="6">
    <source>
        <dbReference type="EMBL" id="MBL1074337.1"/>
    </source>
</evidence>
<proteinExistence type="predicted"/>
<dbReference type="PANTHER" id="PTHR30055:SF151">
    <property type="entry name" value="TRANSCRIPTIONAL REGULATORY PROTEIN"/>
    <property type="match status" value="1"/>
</dbReference>
<keyword evidence="7" id="KW-1185">Reference proteome</keyword>
<comment type="caution">
    <text evidence="6">The sequence shown here is derived from an EMBL/GenBank/DDBJ whole genome shotgun (WGS) entry which is preliminary data.</text>
</comment>
<dbReference type="InterPro" id="IPR036271">
    <property type="entry name" value="Tet_transcr_reg_TetR-rel_C_sf"/>
</dbReference>
<reference evidence="6 7" key="1">
    <citation type="submission" date="2021-01" db="EMBL/GenBank/DDBJ databases">
        <title>WGS of actinomycetes isolated from Thailand.</title>
        <authorList>
            <person name="Thawai C."/>
        </authorList>
    </citation>
    <scope>NUCLEOTIDE SEQUENCE [LARGE SCALE GENOMIC DNA]</scope>
    <source>
        <strain evidence="6 7">LPG 2</strain>
    </source>
</reference>
<feature type="domain" description="HTH tetR-type" evidence="5">
    <location>
        <begin position="30"/>
        <end position="90"/>
    </location>
</feature>
<protein>
    <submittedName>
        <fullName evidence="6">TetR/AcrR family transcriptional regulator C-terminal domain-containing protein</fullName>
    </submittedName>
</protein>
<dbReference type="InterPro" id="IPR001647">
    <property type="entry name" value="HTH_TetR"/>
</dbReference>
<dbReference type="InterPro" id="IPR004111">
    <property type="entry name" value="Repressor_TetR_C"/>
</dbReference>
<organism evidence="6 7">
    <name type="scientific">Nocardia acididurans</name>
    <dbReference type="NCBI Taxonomy" id="2802282"/>
    <lineage>
        <taxon>Bacteria</taxon>
        <taxon>Bacillati</taxon>
        <taxon>Actinomycetota</taxon>
        <taxon>Actinomycetes</taxon>
        <taxon>Mycobacteriales</taxon>
        <taxon>Nocardiaceae</taxon>
        <taxon>Nocardia</taxon>
    </lineage>
</organism>
<feature type="DNA-binding region" description="H-T-H motif" evidence="4">
    <location>
        <begin position="53"/>
        <end position="72"/>
    </location>
</feature>
<evidence type="ECO:0000256" key="3">
    <source>
        <dbReference type="ARBA" id="ARBA00023163"/>
    </source>
</evidence>
<keyword evidence="3" id="KW-0804">Transcription</keyword>
<evidence type="ECO:0000256" key="4">
    <source>
        <dbReference type="PROSITE-ProRule" id="PRU00335"/>
    </source>
</evidence>
<dbReference type="Proteomes" id="UP000602198">
    <property type="component" value="Unassembled WGS sequence"/>
</dbReference>
<evidence type="ECO:0000256" key="1">
    <source>
        <dbReference type="ARBA" id="ARBA00023015"/>
    </source>
</evidence>
<evidence type="ECO:0000256" key="2">
    <source>
        <dbReference type="ARBA" id="ARBA00023125"/>
    </source>
</evidence>
<dbReference type="Pfam" id="PF00440">
    <property type="entry name" value="TetR_N"/>
    <property type="match status" value="1"/>
</dbReference>
<dbReference type="PANTHER" id="PTHR30055">
    <property type="entry name" value="HTH-TYPE TRANSCRIPTIONAL REGULATOR RUTR"/>
    <property type="match status" value="1"/>
</dbReference>
<dbReference type="PROSITE" id="PS50977">
    <property type="entry name" value="HTH_TETR_2"/>
    <property type="match status" value="1"/>
</dbReference>
<dbReference type="InterPro" id="IPR009057">
    <property type="entry name" value="Homeodomain-like_sf"/>
</dbReference>
<dbReference type="EMBL" id="JAERRJ010000002">
    <property type="protein sequence ID" value="MBL1074337.1"/>
    <property type="molecule type" value="Genomic_DNA"/>
</dbReference>
<keyword evidence="1" id="KW-0805">Transcription regulation</keyword>
<dbReference type="SUPFAM" id="SSF48498">
    <property type="entry name" value="Tetracyclin repressor-like, C-terminal domain"/>
    <property type="match status" value="1"/>
</dbReference>
<dbReference type="Gene3D" id="1.10.357.10">
    <property type="entry name" value="Tetracycline Repressor, domain 2"/>
    <property type="match status" value="1"/>
</dbReference>
<gene>
    <name evidence="6" type="ORF">JK358_07995</name>
</gene>
<dbReference type="RefSeq" id="WP_201945137.1">
    <property type="nucleotide sequence ID" value="NZ_JAERRJ010000002.1"/>
</dbReference>
<evidence type="ECO:0000259" key="5">
    <source>
        <dbReference type="PROSITE" id="PS50977"/>
    </source>
</evidence>
<name>A0ABS1M0Z5_9NOCA</name>
<dbReference type="InterPro" id="IPR050109">
    <property type="entry name" value="HTH-type_TetR-like_transc_reg"/>
</dbReference>